<dbReference type="EC" id="3.4.23.36" evidence="9"/>
<comment type="catalytic activity">
    <reaction evidence="9 10">
        <text>Release of signal peptides from bacterial membrane prolipoproteins. Hydrolyzes -Xaa-Yaa-Zaa-|-(S,diacylglyceryl)Cys-, in which Xaa is hydrophobic (preferably Leu), and Yaa (Ala or Ser) and Zaa (Gly or Ala) have small, neutral side chains.</text>
        <dbReference type="EC" id="3.4.23.36"/>
    </reaction>
</comment>
<gene>
    <name evidence="9" type="primary">lspA</name>
    <name evidence="12" type="ORF">SAMN02745148_03091</name>
</gene>
<evidence type="ECO:0000256" key="11">
    <source>
        <dbReference type="RuleBase" id="RU004181"/>
    </source>
</evidence>
<reference evidence="12 13" key="1">
    <citation type="submission" date="2016-11" db="EMBL/GenBank/DDBJ databases">
        <authorList>
            <person name="Jaros S."/>
            <person name="Januszkiewicz K."/>
            <person name="Wedrychowicz H."/>
        </authorList>
    </citation>
    <scope>NUCLEOTIDE SEQUENCE [LARGE SCALE GENOMIC DNA]</scope>
    <source>
        <strain evidence="12 13">DSM 19980</strain>
    </source>
</reference>
<evidence type="ECO:0000256" key="5">
    <source>
        <dbReference type="ARBA" id="ARBA00022750"/>
    </source>
</evidence>
<feature type="transmembrane region" description="Helical" evidence="9">
    <location>
        <begin position="12"/>
        <end position="29"/>
    </location>
</feature>
<dbReference type="RefSeq" id="WP_072824475.1">
    <property type="nucleotide sequence ID" value="NZ_FQUJ01000015.1"/>
</dbReference>
<organism evidence="12 13">
    <name type="scientific">Modicisalibacter ilicicola DSM 19980</name>
    <dbReference type="NCBI Taxonomy" id="1121942"/>
    <lineage>
        <taxon>Bacteria</taxon>
        <taxon>Pseudomonadati</taxon>
        <taxon>Pseudomonadota</taxon>
        <taxon>Gammaproteobacteria</taxon>
        <taxon>Oceanospirillales</taxon>
        <taxon>Halomonadaceae</taxon>
        <taxon>Modicisalibacter</taxon>
    </lineage>
</organism>
<sequence>MRTGRIPIVPRRWYWLALAVMVGLADQAIKGLVQALMPYGQTIPLAPFFNWGHWWNTGAAFSFLADAGGWQRYLFLGLTGMVTIVLTILLCRPRPRLEALGYSLMLGGALGNGIDRLARGYVIDYLDFYWREWHWPAFNLADIALFLGVIAFAIAALRERPSSRVSE</sequence>
<evidence type="ECO:0000256" key="1">
    <source>
        <dbReference type="ARBA" id="ARBA00006139"/>
    </source>
</evidence>
<keyword evidence="8 9" id="KW-0472">Membrane</keyword>
<dbReference type="PROSITE" id="PS00855">
    <property type="entry name" value="SPASE_II"/>
    <property type="match status" value="1"/>
</dbReference>
<evidence type="ECO:0000256" key="4">
    <source>
        <dbReference type="ARBA" id="ARBA00022692"/>
    </source>
</evidence>
<protein>
    <recommendedName>
        <fullName evidence="9">Lipoprotein signal peptidase</fullName>
        <ecNumber evidence="9">3.4.23.36</ecNumber>
    </recommendedName>
    <alternativeName>
        <fullName evidence="9">Prolipoprotein signal peptidase</fullName>
    </alternativeName>
    <alternativeName>
        <fullName evidence="9">Signal peptidase II</fullName>
        <shortName evidence="9">SPase II</shortName>
    </alternativeName>
</protein>
<keyword evidence="4 9" id="KW-0812">Transmembrane</keyword>
<keyword evidence="3 9" id="KW-0645">Protease</keyword>
<keyword evidence="5 9" id="KW-0064">Aspartyl protease</keyword>
<keyword evidence="2 9" id="KW-1003">Cell membrane</keyword>
<dbReference type="AlphaFoldDB" id="A0A1M5D007"/>
<evidence type="ECO:0000313" key="12">
    <source>
        <dbReference type="EMBL" id="SHF60291.1"/>
    </source>
</evidence>
<dbReference type="PRINTS" id="PR00781">
    <property type="entry name" value="LIPOSIGPTASE"/>
</dbReference>
<feature type="active site" evidence="9">
    <location>
        <position position="142"/>
    </location>
</feature>
<dbReference type="Pfam" id="PF01252">
    <property type="entry name" value="Peptidase_A8"/>
    <property type="match status" value="1"/>
</dbReference>
<keyword evidence="13" id="KW-1185">Reference proteome</keyword>
<comment type="subcellular location">
    <subcellularLocation>
        <location evidence="9">Cell membrane</location>
        <topology evidence="9">Multi-pass membrane protein</topology>
    </subcellularLocation>
</comment>
<comment type="pathway">
    <text evidence="9">Protein modification; lipoprotein biosynthesis (signal peptide cleavage).</text>
</comment>
<feature type="transmembrane region" description="Helical" evidence="9">
    <location>
        <begin position="99"/>
        <end position="118"/>
    </location>
</feature>
<proteinExistence type="inferred from homology"/>
<feature type="active site" evidence="9">
    <location>
        <position position="124"/>
    </location>
</feature>
<dbReference type="GO" id="GO:0004190">
    <property type="term" value="F:aspartic-type endopeptidase activity"/>
    <property type="evidence" value="ECO:0007669"/>
    <property type="project" value="UniProtKB-UniRule"/>
</dbReference>
<evidence type="ECO:0000256" key="7">
    <source>
        <dbReference type="ARBA" id="ARBA00022989"/>
    </source>
</evidence>
<evidence type="ECO:0000256" key="6">
    <source>
        <dbReference type="ARBA" id="ARBA00022801"/>
    </source>
</evidence>
<evidence type="ECO:0000256" key="9">
    <source>
        <dbReference type="HAMAP-Rule" id="MF_00161"/>
    </source>
</evidence>
<name>A0A1M5D007_9GAMM</name>
<comment type="similarity">
    <text evidence="1 9 11">Belongs to the peptidase A8 family.</text>
</comment>
<feature type="transmembrane region" description="Helical" evidence="9">
    <location>
        <begin position="73"/>
        <end position="92"/>
    </location>
</feature>
<evidence type="ECO:0000256" key="2">
    <source>
        <dbReference type="ARBA" id="ARBA00022475"/>
    </source>
</evidence>
<dbReference type="HAMAP" id="MF_00161">
    <property type="entry name" value="LspA"/>
    <property type="match status" value="1"/>
</dbReference>
<dbReference type="GO" id="GO:0006508">
    <property type="term" value="P:proteolysis"/>
    <property type="evidence" value="ECO:0007669"/>
    <property type="project" value="UniProtKB-KW"/>
</dbReference>
<dbReference type="NCBIfam" id="TIGR00077">
    <property type="entry name" value="lspA"/>
    <property type="match status" value="1"/>
</dbReference>
<feature type="transmembrane region" description="Helical" evidence="9">
    <location>
        <begin position="138"/>
        <end position="157"/>
    </location>
</feature>
<keyword evidence="7 9" id="KW-1133">Transmembrane helix</keyword>
<evidence type="ECO:0000256" key="8">
    <source>
        <dbReference type="ARBA" id="ARBA00023136"/>
    </source>
</evidence>
<keyword evidence="6 9" id="KW-0378">Hydrolase</keyword>
<dbReference type="UniPathway" id="UPA00665"/>
<dbReference type="OrthoDB" id="9810259at2"/>
<evidence type="ECO:0000256" key="3">
    <source>
        <dbReference type="ARBA" id="ARBA00022670"/>
    </source>
</evidence>
<accession>A0A1M5D007</accession>
<dbReference type="STRING" id="1121942.SAMN02745148_03091"/>
<evidence type="ECO:0000256" key="10">
    <source>
        <dbReference type="RuleBase" id="RU000594"/>
    </source>
</evidence>
<evidence type="ECO:0000313" key="13">
    <source>
        <dbReference type="Proteomes" id="UP000184346"/>
    </source>
</evidence>
<dbReference type="PANTHER" id="PTHR33695:SF1">
    <property type="entry name" value="LIPOPROTEIN SIGNAL PEPTIDASE"/>
    <property type="match status" value="1"/>
</dbReference>
<dbReference type="EMBL" id="FQUJ01000015">
    <property type="protein sequence ID" value="SHF60291.1"/>
    <property type="molecule type" value="Genomic_DNA"/>
</dbReference>
<dbReference type="Proteomes" id="UP000184346">
    <property type="component" value="Unassembled WGS sequence"/>
</dbReference>
<comment type="function">
    <text evidence="9 10">This protein specifically catalyzes the removal of signal peptides from prolipoproteins.</text>
</comment>
<dbReference type="PANTHER" id="PTHR33695">
    <property type="entry name" value="LIPOPROTEIN SIGNAL PEPTIDASE"/>
    <property type="match status" value="1"/>
</dbReference>
<dbReference type="GO" id="GO:0005886">
    <property type="term" value="C:plasma membrane"/>
    <property type="evidence" value="ECO:0007669"/>
    <property type="project" value="UniProtKB-SubCell"/>
</dbReference>
<dbReference type="InterPro" id="IPR001872">
    <property type="entry name" value="Peptidase_A8"/>
</dbReference>